<evidence type="ECO:0000259" key="6">
    <source>
        <dbReference type="Pfam" id="PF07686"/>
    </source>
</evidence>
<keyword evidence="5" id="KW-1015">Disulfide bond</keyword>
<dbReference type="FunFam" id="2.60.40.10:FF:000370">
    <property type="entry name" value="CMRF35-like molecule 1"/>
    <property type="match status" value="1"/>
</dbReference>
<dbReference type="InterPro" id="IPR013783">
    <property type="entry name" value="Ig-like_fold"/>
</dbReference>
<evidence type="ECO:0000256" key="3">
    <source>
        <dbReference type="ARBA" id="ARBA00022729"/>
    </source>
</evidence>
<dbReference type="Gene3D" id="2.60.40.10">
    <property type="entry name" value="Immunoglobulins"/>
    <property type="match status" value="1"/>
</dbReference>
<reference evidence="7" key="1">
    <citation type="submission" date="2025-08" db="UniProtKB">
        <authorList>
            <consortium name="Ensembl"/>
        </authorList>
    </citation>
    <scope>IDENTIFICATION</scope>
</reference>
<evidence type="ECO:0000256" key="5">
    <source>
        <dbReference type="ARBA" id="ARBA00023157"/>
    </source>
</evidence>
<dbReference type="InterPro" id="IPR013106">
    <property type="entry name" value="Ig_V-set"/>
</dbReference>
<dbReference type="PANTHER" id="PTHR11860:SF87">
    <property type="entry name" value="CMRF35-LIKE MOLECULE 8"/>
    <property type="match status" value="1"/>
</dbReference>
<dbReference type="GO" id="GO:0005886">
    <property type="term" value="C:plasma membrane"/>
    <property type="evidence" value="ECO:0007669"/>
    <property type="project" value="TreeGrafter"/>
</dbReference>
<dbReference type="CDD" id="cd05716">
    <property type="entry name" value="IgV_pIgR_like"/>
    <property type="match status" value="1"/>
</dbReference>
<keyword evidence="2" id="KW-0812">Transmembrane</keyword>
<dbReference type="InterPro" id="IPR036179">
    <property type="entry name" value="Ig-like_dom_sf"/>
</dbReference>
<keyword evidence="3" id="KW-0732">Signal</keyword>
<evidence type="ECO:0000313" key="7">
    <source>
        <dbReference type="Ensembl" id="ENSCPBP00000041039.1"/>
    </source>
</evidence>
<evidence type="ECO:0000313" key="8">
    <source>
        <dbReference type="Proteomes" id="UP000694380"/>
    </source>
</evidence>
<dbReference type="InterPro" id="IPR050671">
    <property type="entry name" value="CD300_family_receptors"/>
</dbReference>
<dbReference type="Pfam" id="PF07686">
    <property type="entry name" value="V-set"/>
    <property type="match status" value="1"/>
</dbReference>
<dbReference type="PANTHER" id="PTHR11860">
    <property type="entry name" value="POLYMERIC-IMMUNOGLOBULIN RECEPTOR"/>
    <property type="match status" value="1"/>
</dbReference>
<dbReference type="GeneTree" id="ENSGT00940000154332"/>
<dbReference type="GO" id="GO:0004888">
    <property type="term" value="F:transmembrane signaling receptor activity"/>
    <property type="evidence" value="ECO:0007669"/>
    <property type="project" value="TreeGrafter"/>
</dbReference>
<reference evidence="7" key="2">
    <citation type="submission" date="2025-09" db="UniProtKB">
        <authorList>
            <consortium name="Ensembl"/>
        </authorList>
    </citation>
    <scope>IDENTIFICATION</scope>
</reference>
<keyword evidence="4" id="KW-0472">Membrane</keyword>
<keyword evidence="8" id="KW-1185">Reference proteome</keyword>
<evidence type="ECO:0000256" key="1">
    <source>
        <dbReference type="ARBA" id="ARBA00004370"/>
    </source>
</evidence>
<feature type="domain" description="Immunoglobulin V-set" evidence="6">
    <location>
        <begin position="18"/>
        <end position="113"/>
    </location>
</feature>
<comment type="subcellular location">
    <subcellularLocation>
        <location evidence="1">Membrane</location>
    </subcellularLocation>
</comment>
<dbReference type="Ensembl" id="ENSCPBT00000048077.1">
    <property type="protein sequence ID" value="ENSCPBP00000041039.1"/>
    <property type="gene ID" value="ENSCPBG00000028171.1"/>
</dbReference>
<accession>A0A8C3J192</accession>
<dbReference type="AlphaFoldDB" id="A0A8C3J192"/>
<organism evidence="7 8">
    <name type="scientific">Chrysemys picta bellii</name>
    <name type="common">Western painted turtle</name>
    <name type="synonym">Emys bellii</name>
    <dbReference type="NCBI Taxonomy" id="8478"/>
    <lineage>
        <taxon>Eukaryota</taxon>
        <taxon>Metazoa</taxon>
        <taxon>Chordata</taxon>
        <taxon>Craniata</taxon>
        <taxon>Vertebrata</taxon>
        <taxon>Euteleostomi</taxon>
        <taxon>Archelosauria</taxon>
        <taxon>Testudinata</taxon>
        <taxon>Testudines</taxon>
        <taxon>Cryptodira</taxon>
        <taxon>Durocryptodira</taxon>
        <taxon>Testudinoidea</taxon>
        <taxon>Emydidae</taxon>
        <taxon>Chrysemys</taxon>
    </lineage>
</organism>
<name>A0A8C3J192_CHRPI</name>
<dbReference type="Proteomes" id="UP000694380">
    <property type="component" value="Unplaced"/>
</dbReference>
<protein>
    <recommendedName>
        <fullName evidence="6">Immunoglobulin V-set domain-containing protein</fullName>
    </recommendedName>
</protein>
<evidence type="ECO:0000256" key="2">
    <source>
        <dbReference type="ARBA" id="ARBA00022692"/>
    </source>
</evidence>
<proteinExistence type="predicted"/>
<sequence>MWARAISQTPGIELAVASGPLGGELTVQCWYGRGYENYIKYWCRGTTWTSCLIVVTTGSEAIVKHDRVSIKDIHTFCTFIVTMKNLTEKDSGTYWCGIDKLGLDLMFSVKVNVLPGKSRRCPPAVSGLPGLGQGRGGTGELHIPAWLLVTGLSLTLYDGNSQRDLIIRSLHTLNQKLRSEL</sequence>
<evidence type="ECO:0000256" key="4">
    <source>
        <dbReference type="ARBA" id="ARBA00023136"/>
    </source>
</evidence>
<dbReference type="SUPFAM" id="SSF48726">
    <property type="entry name" value="Immunoglobulin"/>
    <property type="match status" value="1"/>
</dbReference>